<evidence type="ECO:0000259" key="9">
    <source>
        <dbReference type="Pfam" id="PF12950"/>
    </source>
</evidence>
<dbReference type="AlphaFoldDB" id="K6E2G8"/>
<evidence type="ECO:0000256" key="7">
    <source>
        <dbReference type="ARBA" id="ARBA00047942"/>
    </source>
</evidence>
<evidence type="ECO:0000256" key="6">
    <source>
        <dbReference type="ARBA" id="ARBA00023125"/>
    </source>
</evidence>
<reference evidence="10 11" key="1">
    <citation type="journal article" date="2012" name="Front. Microbiol.">
        <title>Redundancy and modularity in membrane-associated dissimilatory nitrate reduction in Bacillus.</title>
        <authorList>
            <person name="Heylen K."/>
            <person name="Keltjens J."/>
        </authorList>
    </citation>
    <scope>NUCLEOTIDE SEQUENCE [LARGE SCALE GENOMIC DNA]</scope>
    <source>
        <strain evidence="10 11">LMG 9581</strain>
    </source>
</reference>
<dbReference type="Pfam" id="PF07669">
    <property type="entry name" value="Eco57I"/>
    <property type="match status" value="1"/>
</dbReference>
<dbReference type="GO" id="GO:0032259">
    <property type="term" value="P:methylation"/>
    <property type="evidence" value="ECO:0007669"/>
    <property type="project" value="UniProtKB-KW"/>
</dbReference>
<name>K6E2G8_SCHAZ</name>
<accession>K6E2G8</accession>
<evidence type="ECO:0000313" key="11">
    <source>
        <dbReference type="Proteomes" id="UP000006315"/>
    </source>
</evidence>
<dbReference type="RefSeq" id="WP_003331201.1">
    <property type="nucleotide sequence ID" value="NZ_AJLR01000048.1"/>
</dbReference>
<dbReference type="PANTHER" id="PTHR33841:SF1">
    <property type="entry name" value="DNA METHYLTRANSFERASE A"/>
    <property type="match status" value="1"/>
</dbReference>
<comment type="caution">
    <text evidence="10">The sequence shown here is derived from an EMBL/GenBank/DDBJ whole genome shotgun (WGS) entry which is preliminary data.</text>
</comment>
<dbReference type="InterPro" id="IPR025931">
    <property type="entry name" value="TaqI_C"/>
</dbReference>
<keyword evidence="3 10" id="KW-0808">Transferase</keyword>
<evidence type="ECO:0000256" key="3">
    <source>
        <dbReference type="ARBA" id="ARBA00022679"/>
    </source>
</evidence>
<keyword evidence="4" id="KW-0949">S-adenosyl-L-methionine</keyword>
<dbReference type="Proteomes" id="UP000006315">
    <property type="component" value="Unassembled WGS sequence"/>
</dbReference>
<dbReference type="PATRIC" id="fig|1131731.3.peg.1999"/>
<dbReference type="GO" id="GO:0009007">
    <property type="term" value="F:site-specific DNA-methyltransferase (adenine-specific) activity"/>
    <property type="evidence" value="ECO:0007669"/>
    <property type="project" value="UniProtKB-EC"/>
</dbReference>
<dbReference type="PANTHER" id="PTHR33841">
    <property type="entry name" value="DNA METHYLTRANSFERASE YEEA-RELATED"/>
    <property type="match status" value="1"/>
</dbReference>
<evidence type="ECO:0000256" key="1">
    <source>
        <dbReference type="ARBA" id="ARBA00011900"/>
    </source>
</evidence>
<evidence type="ECO:0000256" key="2">
    <source>
        <dbReference type="ARBA" id="ARBA00022603"/>
    </source>
</evidence>
<dbReference type="SUPFAM" id="SSF53335">
    <property type="entry name" value="S-adenosyl-L-methionine-dependent methyltransferases"/>
    <property type="match status" value="1"/>
</dbReference>
<dbReference type="InterPro" id="IPR029063">
    <property type="entry name" value="SAM-dependent_MTases_sf"/>
</dbReference>
<keyword evidence="2 10" id="KW-0489">Methyltransferase</keyword>
<dbReference type="EMBL" id="AJLR01000048">
    <property type="protein sequence ID" value="EKN67396.1"/>
    <property type="molecule type" value="Genomic_DNA"/>
</dbReference>
<evidence type="ECO:0000259" key="8">
    <source>
        <dbReference type="Pfam" id="PF07669"/>
    </source>
</evidence>
<dbReference type="Gene3D" id="3.40.50.150">
    <property type="entry name" value="Vaccinia Virus protein VP39"/>
    <property type="match status" value="1"/>
</dbReference>
<evidence type="ECO:0000256" key="5">
    <source>
        <dbReference type="ARBA" id="ARBA00022747"/>
    </source>
</evidence>
<dbReference type="EC" id="2.1.1.72" evidence="1"/>
<keyword evidence="6" id="KW-0238">DNA-binding</keyword>
<evidence type="ECO:0000313" key="10">
    <source>
        <dbReference type="EMBL" id="EKN67396.1"/>
    </source>
</evidence>
<organism evidence="10 11">
    <name type="scientific">Schinkia azotoformans LMG 9581</name>
    <dbReference type="NCBI Taxonomy" id="1131731"/>
    <lineage>
        <taxon>Bacteria</taxon>
        <taxon>Bacillati</taxon>
        <taxon>Bacillota</taxon>
        <taxon>Bacilli</taxon>
        <taxon>Bacillales</taxon>
        <taxon>Bacillaceae</taxon>
        <taxon>Calidifontibacillus/Schinkia group</taxon>
        <taxon>Schinkia</taxon>
    </lineage>
</organism>
<keyword evidence="11" id="KW-1185">Reference proteome</keyword>
<dbReference type="GO" id="GO:0003677">
    <property type="term" value="F:DNA binding"/>
    <property type="evidence" value="ECO:0007669"/>
    <property type="project" value="UniProtKB-KW"/>
</dbReference>
<dbReference type="STRING" id="1131731.BAZO_09546"/>
<dbReference type="PROSITE" id="PS00092">
    <property type="entry name" value="N6_MTASE"/>
    <property type="match status" value="1"/>
</dbReference>
<sequence>MELTIEEMLIKQKETGAHYTPTDLGDIIAKRLINELKKSGISGTKKIRGLDPSCGDGELLLSLNRIAKFNNIDNIELIGIDEDKEAIKEADFRLNEMGINDAKLTAGDFLEMVDLEDNLSLFEDELSKIEPVDLIIANPPYVRTQVLGADRAQKLAKLFNLKGRVDLYHAFLVAMTLQLKPGGLIGVITSNKYLANSSGESIRQFLAENYDIIEIMDLGDTKLFSAAVLPAIFFGRKKENKGIRQTTPANFYKIYEETDPSKTKGTIKFETLFELLESSNTGVFNVDEKFYSVSCGKLIVPESFKEPWVMATDEEYNWITNINNNSFCTIQDLCDVKVGIKTTADKVFIKSTWEELPDEIKPENEVLKPLLSTDHASKWRPLERMPNQKVLYTHENVNGKKKAIDFSKYPRALAYLETHRETLEGRKYVIKAKRNWYEIWVPQNPDHWALPKIVFPDISPEPKFFYEDEGCCIDGNCYWIIPKEENNNDILFLILGISNTKYMTNYHDIAFNNKLYAGRRRYLTQYVNKYPLPNPESNYSQEIIELVREIVLQNPNDDRKIEIENQIENLTALAFGVESL</sequence>
<dbReference type="InterPro" id="IPR050953">
    <property type="entry name" value="N4_N6_ade-DNA_methylase"/>
</dbReference>
<protein>
    <recommendedName>
        <fullName evidence="1">site-specific DNA-methyltransferase (adenine-specific)</fullName>
        <ecNumber evidence="1">2.1.1.72</ecNumber>
    </recommendedName>
</protein>
<gene>
    <name evidence="10" type="ORF">BAZO_09546</name>
</gene>
<feature type="domain" description="Type II methyltransferase M.TaqI-like" evidence="8">
    <location>
        <begin position="79"/>
        <end position="224"/>
    </location>
</feature>
<keyword evidence="5" id="KW-0680">Restriction system</keyword>
<dbReference type="InterPro" id="IPR002052">
    <property type="entry name" value="DNA_methylase_N6_adenine_CS"/>
</dbReference>
<dbReference type="GO" id="GO:0009307">
    <property type="term" value="P:DNA restriction-modification system"/>
    <property type="evidence" value="ECO:0007669"/>
    <property type="project" value="UniProtKB-KW"/>
</dbReference>
<dbReference type="Pfam" id="PF12950">
    <property type="entry name" value="TaqI_C"/>
    <property type="match status" value="1"/>
</dbReference>
<comment type="catalytic activity">
    <reaction evidence="7">
        <text>a 2'-deoxyadenosine in DNA + S-adenosyl-L-methionine = an N(6)-methyl-2'-deoxyadenosine in DNA + S-adenosyl-L-homocysteine + H(+)</text>
        <dbReference type="Rhea" id="RHEA:15197"/>
        <dbReference type="Rhea" id="RHEA-COMP:12418"/>
        <dbReference type="Rhea" id="RHEA-COMP:12419"/>
        <dbReference type="ChEBI" id="CHEBI:15378"/>
        <dbReference type="ChEBI" id="CHEBI:57856"/>
        <dbReference type="ChEBI" id="CHEBI:59789"/>
        <dbReference type="ChEBI" id="CHEBI:90615"/>
        <dbReference type="ChEBI" id="CHEBI:90616"/>
        <dbReference type="EC" id="2.1.1.72"/>
    </reaction>
</comment>
<dbReference type="PRINTS" id="PR00507">
    <property type="entry name" value="N12N6MTFRASE"/>
</dbReference>
<dbReference type="CDD" id="cd02440">
    <property type="entry name" value="AdoMet_MTases"/>
    <property type="match status" value="1"/>
</dbReference>
<feature type="domain" description="TaqI-like C-terminal specificity" evidence="9">
    <location>
        <begin position="430"/>
        <end position="529"/>
    </location>
</feature>
<dbReference type="InterPro" id="IPR011639">
    <property type="entry name" value="MethylTrfase_TaqI-like_dom"/>
</dbReference>
<evidence type="ECO:0000256" key="4">
    <source>
        <dbReference type="ARBA" id="ARBA00022691"/>
    </source>
</evidence>
<proteinExistence type="predicted"/>